<feature type="region of interest" description="G-domain" evidence="9">
    <location>
        <begin position="526"/>
        <end position="674"/>
    </location>
</feature>
<dbReference type="FunFam" id="2.40.30.10:FF:000007">
    <property type="entry name" value="Translation initiation factor IF-2"/>
    <property type="match status" value="1"/>
</dbReference>
<keyword evidence="6 9" id="KW-0547">Nucleotide-binding</keyword>
<dbReference type="FunFam" id="3.40.50.10050:FF:000001">
    <property type="entry name" value="Translation initiation factor IF-2"/>
    <property type="match status" value="1"/>
</dbReference>
<dbReference type="CDD" id="cd01887">
    <property type="entry name" value="IF2_eIF5B"/>
    <property type="match status" value="1"/>
</dbReference>
<dbReference type="InterPro" id="IPR053905">
    <property type="entry name" value="EF-G-like_DII"/>
</dbReference>
<feature type="compositionally biased region" description="Basic and acidic residues" evidence="13">
    <location>
        <begin position="372"/>
        <end position="382"/>
    </location>
</feature>
<dbReference type="CDD" id="cd03702">
    <property type="entry name" value="IF2_mtIF2_II"/>
    <property type="match status" value="1"/>
</dbReference>
<dbReference type="SUPFAM" id="SSF50447">
    <property type="entry name" value="Translation proteins"/>
    <property type="match status" value="2"/>
</dbReference>
<evidence type="ECO:0000313" key="16">
    <source>
        <dbReference type="Proteomes" id="UP000292120"/>
    </source>
</evidence>
<keyword evidence="4 9" id="KW-0963">Cytoplasm</keyword>
<evidence type="ECO:0000256" key="2">
    <source>
        <dbReference type="ARBA" id="ARBA00007733"/>
    </source>
</evidence>
<feature type="binding site" evidence="9">
    <location>
        <begin position="632"/>
        <end position="635"/>
    </location>
    <ligand>
        <name>GTP</name>
        <dbReference type="ChEBI" id="CHEBI:37565"/>
    </ligand>
</feature>
<evidence type="ECO:0000256" key="6">
    <source>
        <dbReference type="ARBA" id="ARBA00022741"/>
    </source>
</evidence>
<comment type="subcellular location">
    <subcellularLocation>
        <location evidence="1 9 11">Cytoplasm</location>
    </subcellularLocation>
</comment>
<name>A0A4Q9H5Y6_9BURK</name>
<dbReference type="SUPFAM" id="SSF46955">
    <property type="entry name" value="Putative DNA-binding domain"/>
    <property type="match status" value="1"/>
</dbReference>
<dbReference type="Proteomes" id="UP000292120">
    <property type="component" value="Unassembled WGS sequence"/>
</dbReference>
<proteinExistence type="inferred from homology"/>
<dbReference type="InterPro" id="IPR004161">
    <property type="entry name" value="EFTu-like_2"/>
</dbReference>
<feature type="coiled-coil region" evidence="12">
    <location>
        <begin position="293"/>
        <end position="320"/>
    </location>
</feature>
<comment type="caution">
    <text evidence="15">The sequence shown here is derived from an EMBL/GenBank/DDBJ whole genome shotgun (WGS) entry which is preliminary data.</text>
</comment>
<dbReference type="Pfam" id="PF03144">
    <property type="entry name" value="GTP_EFTU_D2"/>
    <property type="match status" value="1"/>
</dbReference>
<dbReference type="InterPro" id="IPR027417">
    <property type="entry name" value="P-loop_NTPase"/>
</dbReference>
<dbReference type="CDD" id="cd03692">
    <property type="entry name" value="mtIF2_IVc"/>
    <property type="match status" value="1"/>
</dbReference>
<dbReference type="Gene3D" id="3.30.56.50">
    <property type="entry name" value="Putative DNA-binding domain, N-terminal subdomain of bacterial translation initiation factor IF2"/>
    <property type="match status" value="1"/>
</dbReference>
<dbReference type="FunFam" id="2.40.30.10:FF:000008">
    <property type="entry name" value="Translation initiation factor IF-2"/>
    <property type="match status" value="1"/>
</dbReference>
<feature type="compositionally biased region" description="Basic and acidic residues" evidence="13">
    <location>
        <begin position="129"/>
        <end position="187"/>
    </location>
</feature>
<dbReference type="FunFam" id="3.40.50.300:FF:000019">
    <property type="entry name" value="Translation initiation factor IF-2"/>
    <property type="match status" value="1"/>
</dbReference>
<dbReference type="InterPro" id="IPR000178">
    <property type="entry name" value="TF_IF2_bacterial-like"/>
</dbReference>
<dbReference type="InterPro" id="IPR009000">
    <property type="entry name" value="Transl_B-barrel_sf"/>
</dbReference>
<dbReference type="Gene3D" id="3.40.50.10050">
    <property type="entry name" value="Translation initiation factor IF- 2, domain 3"/>
    <property type="match status" value="1"/>
</dbReference>
<evidence type="ECO:0000256" key="8">
    <source>
        <dbReference type="ARBA" id="ARBA00023134"/>
    </source>
</evidence>
<keyword evidence="12" id="KW-0175">Coiled coil</keyword>
<evidence type="ECO:0000313" key="15">
    <source>
        <dbReference type="EMBL" id="TBO33967.1"/>
    </source>
</evidence>
<dbReference type="SUPFAM" id="SSF52540">
    <property type="entry name" value="P-loop containing nucleoside triphosphate hydrolases"/>
    <property type="match status" value="1"/>
</dbReference>
<keyword evidence="16" id="KW-1185">Reference proteome</keyword>
<dbReference type="Gene3D" id="3.40.50.300">
    <property type="entry name" value="P-loop containing nucleotide triphosphate hydrolases"/>
    <property type="match status" value="1"/>
</dbReference>
<dbReference type="NCBIfam" id="TIGR00487">
    <property type="entry name" value="IF-2"/>
    <property type="match status" value="1"/>
</dbReference>
<evidence type="ECO:0000256" key="3">
    <source>
        <dbReference type="ARBA" id="ARBA00020675"/>
    </source>
</evidence>
<dbReference type="GO" id="GO:0005829">
    <property type="term" value="C:cytosol"/>
    <property type="evidence" value="ECO:0007669"/>
    <property type="project" value="TreeGrafter"/>
</dbReference>
<dbReference type="Pfam" id="PF00009">
    <property type="entry name" value="GTP_EFTU"/>
    <property type="match status" value="1"/>
</dbReference>
<feature type="binding site" evidence="9">
    <location>
        <begin position="532"/>
        <end position="539"/>
    </location>
    <ligand>
        <name>GTP</name>
        <dbReference type="ChEBI" id="CHEBI:37565"/>
    </ligand>
</feature>
<dbReference type="AlphaFoldDB" id="A0A4Q9H5Y6"/>
<evidence type="ECO:0000256" key="11">
    <source>
        <dbReference type="RuleBase" id="RU000645"/>
    </source>
</evidence>
<dbReference type="InterPro" id="IPR013575">
    <property type="entry name" value="IF2_assoc_dom_bac"/>
</dbReference>
<evidence type="ECO:0000256" key="1">
    <source>
        <dbReference type="ARBA" id="ARBA00004496"/>
    </source>
</evidence>
<reference evidence="15 16" key="1">
    <citation type="submission" date="2019-02" db="EMBL/GenBank/DDBJ databases">
        <title>Aquabacterium sp. strain KMB7.</title>
        <authorList>
            <person name="Chen W.-M."/>
        </authorList>
    </citation>
    <scope>NUCLEOTIDE SEQUENCE [LARGE SCALE GENOMIC DNA]</scope>
    <source>
        <strain evidence="15 16">KMB7</strain>
    </source>
</reference>
<dbReference type="GO" id="GO:0003924">
    <property type="term" value="F:GTPase activity"/>
    <property type="evidence" value="ECO:0007669"/>
    <property type="project" value="UniProtKB-UniRule"/>
</dbReference>
<dbReference type="InterPro" id="IPR023115">
    <property type="entry name" value="TIF_IF2_dom3"/>
</dbReference>
<feature type="binding site" evidence="9">
    <location>
        <begin position="578"/>
        <end position="582"/>
    </location>
    <ligand>
        <name>GTP</name>
        <dbReference type="ChEBI" id="CHEBI:37565"/>
    </ligand>
</feature>
<dbReference type="OrthoDB" id="9811804at2"/>
<feature type="compositionally biased region" description="Low complexity" evidence="13">
    <location>
        <begin position="188"/>
        <end position="206"/>
    </location>
</feature>
<feature type="domain" description="Tr-type G" evidence="14">
    <location>
        <begin position="523"/>
        <end position="692"/>
    </location>
</feature>
<evidence type="ECO:0000256" key="7">
    <source>
        <dbReference type="ARBA" id="ARBA00022917"/>
    </source>
</evidence>
<evidence type="ECO:0000256" key="4">
    <source>
        <dbReference type="ARBA" id="ARBA00022490"/>
    </source>
</evidence>
<dbReference type="InterPro" id="IPR036925">
    <property type="entry name" value="TIF_IF2_dom3_sf"/>
</dbReference>
<dbReference type="PROSITE" id="PS01176">
    <property type="entry name" value="IF2"/>
    <property type="match status" value="1"/>
</dbReference>
<dbReference type="InterPro" id="IPR006847">
    <property type="entry name" value="IF2_N"/>
</dbReference>
<dbReference type="PANTHER" id="PTHR43381:SF5">
    <property type="entry name" value="TR-TYPE G DOMAIN-CONTAINING PROTEIN"/>
    <property type="match status" value="1"/>
</dbReference>
<dbReference type="GO" id="GO:0005525">
    <property type="term" value="F:GTP binding"/>
    <property type="evidence" value="ECO:0007669"/>
    <property type="project" value="UniProtKB-KW"/>
</dbReference>
<dbReference type="Gene3D" id="2.40.30.10">
    <property type="entry name" value="Translation factors"/>
    <property type="match status" value="2"/>
</dbReference>
<dbReference type="Pfam" id="PF08364">
    <property type="entry name" value="IF2_assoc"/>
    <property type="match status" value="1"/>
</dbReference>
<sequence>MAVTTVAQFAAELNRPAATLLEQLQSAGVPKRAPDDVLTEADKERLLDHLRSAHGTHGADRKKITLTRKTSTEIKQADASGKARTIQVEVKKKRVFVKRDDVSDDGGEAQAAAEAADLARREEEVRAQAEELRRQEEALAEQRRQREAQERADREAAEAAARAREEAAKAEAAAHEAAVRASEEAAKAEAAAANAPAADAAAAQAEAAARRAAAQAAARAEAEAINAAARAAKQARADAKAAAEAAAAAPAEPVAPAPVADAPVVAAAAAPTAPVAPAAPAPAVRVVKAADVEAEEQKRLSDLERRRKAAEAEAAAIRAMMAAPKKVLTAKKPEPAAPAAAAGAKEGIKGTIHKPKGAPGAAAPAAPGAAKPGDKKSVKSEKLSSSWANDDKKPRGAPSKGRGDSLNNARGGWKAPGGKGGRRGDRDSGSNFVAPTEPQIIEVHIPETISVSDLAHKMSVKATEVIKQMMKLGQMVTINQHLDQETAMIVVEEMGHKAFAAKLDDPDAFLEEEHEDQAATAMPRAPVVTVMGHVDHGKTSLLDYIRRSRVAAGEAGGITQHIGAYHVDTPRGMITFLDTPGHEAFTAMRARGAKATDIVILVVAADDGVMPQTKEAIHHAKAAGVPIVVAINKIDKPGTNLERVTTELVSEQVVPEAYGGDAPFCPVSAKTGEGIDALLENVLLQAEVLELTAPIESQAKGLVIEARLDKGRGPVATVLVQSGTLKRGDVVLAGASFGRVRAMLDEDGKPATEAGPSIPVEIQGLTEVPSAGDEFMVLSDERRAREIATFRQGKYREVTLNKRQAAKLESVFEQMGQGEVQSLPIIIKADVQGSQEALAASLLKLSTDEVRVQIVHAAVGGISESDVNLAIASKAVVIGFNTRADANARKVADHNGVDLRYYNIIYDAVDDVKAAMGGMLAPEQREEIIGTAEIRQVFIASKIGTIGGSMVTSGVVRRNAKLRLLRENVVIYTGELEGLKRFKDDAKEVREGFECGLNIKGYNDIKEGDILEFFEIKEVARTL</sequence>
<dbReference type="EMBL" id="SIXI01000001">
    <property type="protein sequence ID" value="TBO33967.1"/>
    <property type="molecule type" value="Genomic_DNA"/>
</dbReference>
<dbReference type="InterPro" id="IPR044145">
    <property type="entry name" value="IF2_II"/>
</dbReference>
<comment type="function">
    <text evidence="9 10">One of the essential components for the initiation of protein synthesis. Protects formylmethionyl-tRNA from spontaneous hydrolysis and promotes its binding to the 30S ribosomal subunits. Also involved in the hydrolysis of GTP during the formation of the 70S ribosomal complex.</text>
</comment>
<accession>A0A4Q9H5Y6</accession>
<evidence type="ECO:0000256" key="10">
    <source>
        <dbReference type="RuleBase" id="RU000644"/>
    </source>
</evidence>
<feature type="region of interest" description="Disordered" evidence="13">
    <location>
        <begin position="129"/>
        <end position="206"/>
    </location>
</feature>
<dbReference type="NCBIfam" id="TIGR00231">
    <property type="entry name" value="small_GTP"/>
    <property type="match status" value="1"/>
</dbReference>
<evidence type="ECO:0000256" key="13">
    <source>
        <dbReference type="SAM" id="MobiDB-lite"/>
    </source>
</evidence>
<dbReference type="InterPro" id="IPR005225">
    <property type="entry name" value="Small_GTP-bd"/>
</dbReference>
<evidence type="ECO:0000259" key="14">
    <source>
        <dbReference type="PROSITE" id="PS51722"/>
    </source>
</evidence>
<dbReference type="Pfam" id="PF22042">
    <property type="entry name" value="EF-G_D2"/>
    <property type="match status" value="1"/>
</dbReference>
<dbReference type="RefSeq" id="WP_130965916.1">
    <property type="nucleotide sequence ID" value="NZ_SIXI01000001.1"/>
</dbReference>
<keyword evidence="5 9" id="KW-0396">Initiation factor</keyword>
<dbReference type="InterPro" id="IPR000795">
    <property type="entry name" value="T_Tr_GTP-bd_dom"/>
</dbReference>
<protein>
    <recommendedName>
        <fullName evidence="3 9">Translation initiation factor IF-2</fullName>
    </recommendedName>
</protein>
<dbReference type="InterPro" id="IPR015760">
    <property type="entry name" value="TIF_IF2"/>
</dbReference>
<evidence type="ECO:0000256" key="5">
    <source>
        <dbReference type="ARBA" id="ARBA00022540"/>
    </source>
</evidence>
<feature type="compositionally biased region" description="Low complexity" evidence="13">
    <location>
        <begin position="357"/>
        <end position="371"/>
    </location>
</feature>
<dbReference type="Pfam" id="PF11987">
    <property type="entry name" value="IF-2"/>
    <property type="match status" value="1"/>
</dbReference>
<keyword evidence="7 9" id="KW-0648">Protein biosynthesis</keyword>
<evidence type="ECO:0000256" key="12">
    <source>
        <dbReference type="SAM" id="Coils"/>
    </source>
</evidence>
<evidence type="ECO:0000256" key="9">
    <source>
        <dbReference type="HAMAP-Rule" id="MF_00100"/>
    </source>
</evidence>
<comment type="similarity">
    <text evidence="2 9 10">Belongs to the TRAFAC class translation factor GTPase superfamily. Classic translation factor GTPase family. IF-2 subfamily.</text>
</comment>
<gene>
    <name evidence="9" type="primary">infB</name>
    <name evidence="15" type="ORF">EYS42_00480</name>
</gene>
<dbReference type="Pfam" id="PF04760">
    <property type="entry name" value="IF2_N"/>
    <property type="match status" value="2"/>
</dbReference>
<dbReference type="PROSITE" id="PS51722">
    <property type="entry name" value="G_TR_2"/>
    <property type="match status" value="1"/>
</dbReference>
<keyword evidence="8 9" id="KW-0342">GTP-binding</keyword>
<feature type="region of interest" description="Disordered" evidence="13">
    <location>
        <begin position="328"/>
        <end position="437"/>
    </location>
</feature>
<dbReference type="GO" id="GO:0003743">
    <property type="term" value="F:translation initiation factor activity"/>
    <property type="evidence" value="ECO:0007669"/>
    <property type="project" value="UniProtKB-UniRule"/>
</dbReference>
<dbReference type="HAMAP" id="MF_00100_B">
    <property type="entry name" value="IF_2_B"/>
    <property type="match status" value="1"/>
</dbReference>
<dbReference type="SUPFAM" id="SSF52156">
    <property type="entry name" value="Initiation factor IF2/eIF5b, domain 3"/>
    <property type="match status" value="1"/>
</dbReference>
<dbReference type="PANTHER" id="PTHR43381">
    <property type="entry name" value="TRANSLATION INITIATION FACTOR IF-2-RELATED"/>
    <property type="match status" value="1"/>
</dbReference>
<dbReference type="InterPro" id="IPR009061">
    <property type="entry name" value="DNA-bd_dom_put_sf"/>
</dbReference>
<organism evidence="15 16">
    <name type="scientific">Aquabacterium lacunae</name>
    <dbReference type="NCBI Taxonomy" id="2528630"/>
    <lineage>
        <taxon>Bacteria</taxon>
        <taxon>Pseudomonadati</taxon>
        <taxon>Pseudomonadota</taxon>
        <taxon>Betaproteobacteria</taxon>
        <taxon>Burkholderiales</taxon>
        <taxon>Aquabacterium</taxon>
    </lineage>
</organism>